<dbReference type="RefSeq" id="WP_096358172.1">
    <property type="nucleotide sequence ID" value="NZ_AP014946.1"/>
</dbReference>
<evidence type="ECO:0000313" key="2">
    <source>
        <dbReference type="EMBL" id="BAT61479.1"/>
    </source>
</evidence>
<accession>A0A0S3PZW9</accession>
<evidence type="ECO:0000256" key="1">
    <source>
        <dbReference type="SAM" id="Phobius"/>
    </source>
</evidence>
<keyword evidence="1" id="KW-0472">Membrane</keyword>
<proteinExistence type="predicted"/>
<feature type="transmembrane region" description="Helical" evidence="1">
    <location>
        <begin position="382"/>
        <end position="400"/>
    </location>
</feature>
<reference evidence="2 3" key="1">
    <citation type="submission" date="2015-08" db="EMBL/GenBank/DDBJ databases">
        <title>Investigation of the bacterial diversity of lava forest soil.</title>
        <authorList>
            <person name="Lee J.S."/>
        </authorList>
    </citation>
    <scope>NUCLEOTIDE SEQUENCE [LARGE SCALE GENOMIC DNA]</scope>
    <source>
        <strain evidence="2 3">GJW-30</strain>
    </source>
</reference>
<feature type="transmembrane region" description="Helical" evidence="1">
    <location>
        <begin position="412"/>
        <end position="431"/>
    </location>
</feature>
<gene>
    <name evidence="2" type="ORF">GJW-30_1_04036</name>
</gene>
<feature type="transmembrane region" description="Helical" evidence="1">
    <location>
        <begin position="223"/>
        <end position="242"/>
    </location>
</feature>
<organism evidence="2 3">
    <name type="scientific">Variibacter gotjawalensis</name>
    <dbReference type="NCBI Taxonomy" id="1333996"/>
    <lineage>
        <taxon>Bacteria</taxon>
        <taxon>Pseudomonadati</taxon>
        <taxon>Pseudomonadota</taxon>
        <taxon>Alphaproteobacteria</taxon>
        <taxon>Hyphomicrobiales</taxon>
        <taxon>Nitrobacteraceae</taxon>
        <taxon>Variibacter</taxon>
    </lineage>
</organism>
<dbReference type="AlphaFoldDB" id="A0A0S3PZW9"/>
<dbReference type="Proteomes" id="UP000236884">
    <property type="component" value="Chromosome"/>
</dbReference>
<protein>
    <recommendedName>
        <fullName evidence="4">O-Antigen ligase</fullName>
    </recommendedName>
</protein>
<feature type="transmembrane region" description="Helical" evidence="1">
    <location>
        <begin position="6"/>
        <end position="33"/>
    </location>
</feature>
<feature type="transmembrane region" description="Helical" evidence="1">
    <location>
        <begin position="45"/>
        <end position="66"/>
    </location>
</feature>
<feature type="transmembrane region" description="Helical" evidence="1">
    <location>
        <begin position="167"/>
        <end position="194"/>
    </location>
</feature>
<keyword evidence="1" id="KW-1133">Transmembrane helix</keyword>
<feature type="transmembrane region" description="Helical" evidence="1">
    <location>
        <begin position="254"/>
        <end position="279"/>
    </location>
</feature>
<evidence type="ECO:0008006" key="4">
    <source>
        <dbReference type="Google" id="ProtNLM"/>
    </source>
</evidence>
<dbReference type="KEGG" id="vgo:GJW-30_1_04036"/>
<keyword evidence="3" id="KW-1185">Reference proteome</keyword>
<dbReference type="EMBL" id="AP014946">
    <property type="protein sequence ID" value="BAT61479.1"/>
    <property type="molecule type" value="Genomic_DNA"/>
</dbReference>
<evidence type="ECO:0000313" key="3">
    <source>
        <dbReference type="Proteomes" id="UP000236884"/>
    </source>
</evidence>
<feature type="transmembrane region" description="Helical" evidence="1">
    <location>
        <begin position="299"/>
        <end position="322"/>
    </location>
</feature>
<name>A0A0S3PZW9_9BRAD</name>
<feature type="transmembrane region" description="Helical" evidence="1">
    <location>
        <begin position="86"/>
        <end position="107"/>
    </location>
</feature>
<sequence>MDLEPIGFATIAACAAIFVYRVRFAVWALCLALPLGAAAAIKLPAAGGASILPSLLIALSLIAVVTLNPKLRAIALESARPPLPGFWMLAFTIYGIATAIFLPRIFAGMVNVYSLARVGEDIGIVSLPLSPRSSNITQSGYLVVTLLTFLSIQAIALAGGIRVIRAALLAAACATLFFAVADIITFYAGQAWLLGFIRNANYRMLEAGQIGGLKRIVGSFSEAGAYSYAALGFYAFTLSLWLNGVRPALNGTLAALLGISLLASTSSMAYVSIALFTAVILYGRIANLVAGRLTRQDSIFLFFMIVGPIGLIALIILAPALWSAVIDLYDATIVNKLATQSGIERMRWNEHAYRAFIATSGWGTGVGSVRASSAILANLSNVGIIGTLLFAAMIYSIVVYKGVARSEEQKTALAATHASLVLAIAACISAGGTDLGLIFAVFAGLAASAHSRAIAHHRIGPRFAYPSSPNSEPAAA</sequence>
<dbReference type="OrthoDB" id="7010242at2"/>
<feature type="transmembrane region" description="Helical" evidence="1">
    <location>
        <begin position="140"/>
        <end position="161"/>
    </location>
</feature>
<keyword evidence="1" id="KW-0812">Transmembrane</keyword>